<dbReference type="VEuPathDB" id="MicrosporidiaDB:CWI37_0937p0010"/>
<evidence type="ECO:0000313" key="2">
    <source>
        <dbReference type="Proteomes" id="UP000292362"/>
    </source>
</evidence>
<organism evidence="1 2">
    <name type="scientific">Hamiltosporidium tvaerminnensis</name>
    <dbReference type="NCBI Taxonomy" id="1176355"/>
    <lineage>
        <taxon>Eukaryota</taxon>
        <taxon>Fungi</taxon>
        <taxon>Fungi incertae sedis</taxon>
        <taxon>Microsporidia</taxon>
        <taxon>Dubosqiidae</taxon>
        <taxon>Hamiltosporidium</taxon>
    </lineage>
</organism>
<comment type="caution">
    <text evidence="1">The sequence shown here is derived from an EMBL/GenBank/DDBJ whole genome shotgun (WGS) entry which is preliminary data.</text>
</comment>
<accession>A0A4Q9L020</accession>
<name>A0A4Q9L020_9MICR</name>
<sequence length="486" mass="57596">MNQLYFLYCINVYCTVNFNSESCTTAEYTLPNLSLIDSGEESETILPSKNLDYFDKHIFSSINNREILEIYNILYEPFYDFVNQDNYVKHFEESYKNLLLTSKSQRSKIETYVYKYIENVCENICRKFQQNLKKFIRKFHSSKRKTLENIFIKDKKYNLNGEEILKKIHSLVKIDAYINDIETEVSADSFFTIKKPNEISLQYIIFGEFSLYHFTGLYSKLLDKFGNTNELMNFLCNKTAKDVMIWSKELNQTITGLEKTEILKIFSCNSIKSNDFYLSYKNLRKNYDDLVRYDKEKSNIFYINTKKSEVSQNLKNYLLFPNMLLPQIISKDQVQKKIFFDVDLLFLSYINLFFSKICSDGKILYENFCCLENDQTLNNIIPSCWSMFEKSQIFLDFIYLSKQLCSNSNDNASFLIIFDDISNNLVQKLLSKYFKYEIFIFSGHNVSAEFVILMSKANIGFIFQIFLENVKEELLYSIFKDSEPKY</sequence>
<gene>
    <name evidence="1" type="ORF">CWI37_0937p0010</name>
</gene>
<dbReference type="EMBL" id="PITJ01000937">
    <property type="protein sequence ID" value="TBU00654.1"/>
    <property type="molecule type" value="Genomic_DNA"/>
</dbReference>
<evidence type="ECO:0000313" key="1">
    <source>
        <dbReference type="EMBL" id="TBU00654.1"/>
    </source>
</evidence>
<reference evidence="1 2" key="1">
    <citation type="submission" date="2017-12" db="EMBL/GenBank/DDBJ databases">
        <authorList>
            <person name="Pombert J.-F."/>
            <person name="Haag K.L."/>
            <person name="Ebert D."/>
        </authorList>
    </citation>
    <scope>NUCLEOTIDE SEQUENCE [LARGE SCALE GENOMIC DNA]</scope>
    <source>
        <strain evidence="1">FI-OER-3-3</strain>
    </source>
</reference>
<dbReference type="Proteomes" id="UP000292362">
    <property type="component" value="Unassembled WGS sequence"/>
</dbReference>
<dbReference type="AlphaFoldDB" id="A0A4Q9L020"/>
<proteinExistence type="predicted"/>
<protein>
    <submittedName>
        <fullName evidence="1">Uncharacterized protein</fullName>
    </submittedName>
</protein>